<evidence type="ECO:0000256" key="3">
    <source>
        <dbReference type="ARBA" id="ARBA00022989"/>
    </source>
</evidence>
<dbReference type="GO" id="GO:0016020">
    <property type="term" value="C:membrane"/>
    <property type="evidence" value="ECO:0007669"/>
    <property type="project" value="UniProtKB-SubCell"/>
</dbReference>
<evidence type="ECO:0000256" key="1">
    <source>
        <dbReference type="ARBA" id="ARBA00004141"/>
    </source>
</evidence>
<evidence type="ECO:0000259" key="6">
    <source>
        <dbReference type="Pfam" id="PF03798"/>
    </source>
</evidence>
<evidence type="ECO:0000256" key="5">
    <source>
        <dbReference type="SAM" id="Phobius"/>
    </source>
</evidence>
<evidence type="ECO:0000313" key="7">
    <source>
        <dbReference type="EMBL" id="CAE8671109.1"/>
    </source>
</evidence>
<comment type="subcellular location">
    <subcellularLocation>
        <location evidence="1">Membrane</location>
        <topology evidence="1">Multi-pass membrane protein</topology>
    </subcellularLocation>
</comment>
<name>A0A813JCR0_POLGL</name>
<reference evidence="7" key="1">
    <citation type="submission" date="2021-02" db="EMBL/GenBank/DDBJ databases">
        <authorList>
            <person name="Dougan E. K."/>
            <person name="Rhodes N."/>
            <person name="Thang M."/>
            <person name="Chan C."/>
        </authorList>
    </citation>
    <scope>NUCLEOTIDE SEQUENCE</scope>
</reference>
<organism evidence="7 8">
    <name type="scientific">Polarella glacialis</name>
    <name type="common">Dinoflagellate</name>
    <dbReference type="NCBI Taxonomy" id="89957"/>
    <lineage>
        <taxon>Eukaryota</taxon>
        <taxon>Sar</taxon>
        <taxon>Alveolata</taxon>
        <taxon>Dinophyceae</taxon>
        <taxon>Suessiales</taxon>
        <taxon>Suessiaceae</taxon>
        <taxon>Polarella</taxon>
    </lineage>
</organism>
<dbReference type="InterPro" id="IPR006634">
    <property type="entry name" value="TLC-dom"/>
</dbReference>
<keyword evidence="2 5" id="KW-0812">Transmembrane</keyword>
<dbReference type="EMBL" id="CAJNNW010023774">
    <property type="protein sequence ID" value="CAE8671109.1"/>
    <property type="molecule type" value="Genomic_DNA"/>
</dbReference>
<proteinExistence type="predicted"/>
<dbReference type="PANTHER" id="PTHR13439">
    <property type="entry name" value="CT120 PROTEIN"/>
    <property type="match status" value="1"/>
</dbReference>
<sequence length="208" mass="23107">FEALMPQRSIANGAIIFFGHLLADLMVGISYNVITTDIVLHHSGFIVFVVLITYNCFAAYLAGCFLLMEVSTLFLNSYSFFRNRLGYSHWFVKSSFGAFSVTFISFRMVIGLYVGVKFLDAAHQGYLSSGTIVGWQLALICPAIFSTFIMNLVWLYGIGKKTAKIYASGEETVEPANGHDKLVEEDLDSKLVENESESEAEESGEVCR</sequence>
<dbReference type="AlphaFoldDB" id="A0A813JCR0"/>
<feature type="transmembrane region" description="Helical" evidence="5">
    <location>
        <begin position="96"/>
        <end position="115"/>
    </location>
</feature>
<evidence type="ECO:0000256" key="4">
    <source>
        <dbReference type="ARBA" id="ARBA00023136"/>
    </source>
</evidence>
<evidence type="ECO:0000313" key="8">
    <source>
        <dbReference type="Proteomes" id="UP000626109"/>
    </source>
</evidence>
<keyword evidence="4 5" id="KW-0472">Membrane</keyword>
<dbReference type="InterPro" id="IPR050846">
    <property type="entry name" value="TLCD"/>
</dbReference>
<keyword evidence="3 5" id="KW-1133">Transmembrane helix</keyword>
<feature type="domain" description="TLC" evidence="6">
    <location>
        <begin position="15"/>
        <end position="158"/>
    </location>
</feature>
<gene>
    <name evidence="7" type="ORF">PGLA2088_LOCUS17647</name>
</gene>
<comment type="caution">
    <text evidence="7">The sequence shown here is derived from an EMBL/GenBank/DDBJ whole genome shotgun (WGS) entry which is preliminary data.</text>
</comment>
<dbReference type="Proteomes" id="UP000626109">
    <property type="component" value="Unassembled WGS sequence"/>
</dbReference>
<evidence type="ECO:0000256" key="2">
    <source>
        <dbReference type="ARBA" id="ARBA00022692"/>
    </source>
</evidence>
<feature type="transmembrane region" description="Helical" evidence="5">
    <location>
        <begin position="46"/>
        <end position="75"/>
    </location>
</feature>
<protein>
    <recommendedName>
        <fullName evidence="6">TLC domain-containing protein</fullName>
    </recommendedName>
</protein>
<accession>A0A813JCR0</accession>
<feature type="transmembrane region" description="Helical" evidence="5">
    <location>
        <begin position="135"/>
        <end position="156"/>
    </location>
</feature>
<feature type="non-terminal residue" evidence="7">
    <location>
        <position position="208"/>
    </location>
</feature>
<dbReference type="GO" id="GO:0055088">
    <property type="term" value="P:lipid homeostasis"/>
    <property type="evidence" value="ECO:0007669"/>
    <property type="project" value="TreeGrafter"/>
</dbReference>
<dbReference type="Pfam" id="PF03798">
    <property type="entry name" value="TRAM_LAG1_CLN8"/>
    <property type="match status" value="1"/>
</dbReference>
<feature type="transmembrane region" description="Helical" evidence="5">
    <location>
        <begin position="12"/>
        <end position="34"/>
    </location>
</feature>